<comment type="similarity">
    <text evidence="1">Belongs to the NmrA-type oxidoreductase family.</text>
</comment>
<dbReference type="InterPro" id="IPR051164">
    <property type="entry name" value="NmrA-like_oxidored"/>
</dbReference>
<proteinExistence type="inferred from homology"/>
<dbReference type="OrthoDB" id="419598at2759"/>
<dbReference type="EMBL" id="JAPZBS010000001">
    <property type="protein sequence ID" value="KAJ5389101.1"/>
    <property type="molecule type" value="Genomic_DNA"/>
</dbReference>
<evidence type="ECO:0000313" key="6">
    <source>
        <dbReference type="Proteomes" id="UP001147782"/>
    </source>
</evidence>
<dbReference type="Gene3D" id="3.40.50.720">
    <property type="entry name" value="NAD(P)-binding Rossmann-like Domain"/>
    <property type="match status" value="1"/>
</dbReference>
<evidence type="ECO:0000256" key="2">
    <source>
        <dbReference type="ARBA" id="ARBA00022857"/>
    </source>
</evidence>
<evidence type="ECO:0000256" key="1">
    <source>
        <dbReference type="ARBA" id="ARBA00006328"/>
    </source>
</evidence>
<dbReference type="AlphaFoldDB" id="A0A9W9VTJ7"/>
<keyword evidence="2" id="KW-0521">NADP</keyword>
<dbReference type="GO" id="GO:0016491">
    <property type="term" value="F:oxidoreductase activity"/>
    <property type="evidence" value="ECO:0007669"/>
    <property type="project" value="UniProtKB-KW"/>
</dbReference>
<accession>A0A9W9VTJ7</accession>
<protein>
    <recommendedName>
        <fullName evidence="4">NmrA-like domain-containing protein</fullName>
    </recommendedName>
</protein>
<dbReference type="CDD" id="cd05251">
    <property type="entry name" value="NmrA_like_SDR_a"/>
    <property type="match status" value="1"/>
</dbReference>
<evidence type="ECO:0000313" key="5">
    <source>
        <dbReference type="EMBL" id="KAJ5389101.1"/>
    </source>
</evidence>
<feature type="domain" description="NmrA-like" evidence="4">
    <location>
        <begin position="5"/>
        <end position="260"/>
    </location>
</feature>
<dbReference type="PANTHER" id="PTHR42748">
    <property type="entry name" value="NITROGEN METABOLITE REPRESSION PROTEIN NMRA FAMILY MEMBER"/>
    <property type="match status" value="1"/>
</dbReference>
<name>A0A9W9VTJ7_9EURO</name>
<dbReference type="GeneID" id="81432277"/>
<dbReference type="Pfam" id="PF05368">
    <property type="entry name" value="NmrA"/>
    <property type="match status" value="1"/>
</dbReference>
<reference evidence="5" key="2">
    <citation type="journal article" date="2023" name="IMA Fungus">
        <title>Comparative genomic study of the Penicillium genus elucidates a diverse pangenome and 15 lateral gene transfer events.</title>
        <authorList>
            <person name="Petersen C."/>
            <person name="Sorensen T."/>
            <person name="Nielsen M.R."/>
            <person name="Sondergaard T.E."/>
            <person name="Sorensen J.L."/>
            <person name="Fitzpatrick D.A."/>
            <person name="Frisvad J.C."/>
            <person name="Nielsen K.L."/>
        </authorList>
    </citation>
    <scope>NUCLEOTIDE SEQUENCE</scope>
    <source>
        <strain evidence="5">IBT 29864</strain>
    </source>
</reference>
<dbReference type="InterPro" id="IPR008030">
    <property type="entry name" value="NmrA-like"/>
</dbReference>
<evidence type="ECO:0000259" key="4">
    <source>
        <dbReference type="Pfam" id="PF05368"/>
    </source>
</evidence>
<gene>
    <name evidence="5" type="ORF">N7496_000169</name>
</gene>
<dbReference type="GO" id="GO:0005634">
    <property type="term" value="C:nucleus"/>
    <property type="evidence" value="ECO:0007669"/>
    <property type="project" value="TreeGrafter"/>
</dbReference>
<comment type="caution">
    <text evidence="5">The sequence shown here is derived from an EMBL/GenBank/DDBJ whole genome shotgun (WGS) entry which is preliminary data.</text>
</comment>
<dbReference type="Proteomes" id="UP001147782">
    <property type="component" value="Unassembled WGS sequence"/>
</dbReference>
<keyword evidence="3" id="KW-0560">Oxidoreductase</keyword>
<evidence type="ECO:0000256" key="3">
    <source>
        <dbReference type="ARBA" id="ARBA00023002"/>
    </source>
</evidence>
<dbReference type="SUPFAM" id="SSF51735">
    <property type="entry name" value="NAD(P)-binding Rossmann-fold domains"/>
    <property type="match status" value="1"/>
</dbReference>
<dbReference type="PANTHER" id="PTHR42748:SF30">
    <property type="entry name" value="NMRA-LIKE DOMAIN-CONTAINING PROTEIN"/>
    <property type="match status" value="1"/>
</dbReference>
<keyword evidence="6" id="KW-1185">Reference proteome</keyword>
<organism evidence="5 6">
    <name type="scientific">Penicillium cataractarum</name>
    <dbReference type="NCBI Taxonomy" id="2100454"/>
    <lineage>
        <taxon>Eukaryota</taxon>
        <taxon>Fungi</taxon>
        <taxon>Dikarya</taxon>
        <taxon>Ascomycota</taxon>
        <taxon>Pezizomycotina</taxon>
        <taxon>Eurotiomycetes</taxon>
        <taxon>Eurotiomycetidae</taxon>
        <taxon>Eurotiales</taxon>
        <taxon>Aspergillaceae</taxon>
        <taxon>Penicillium</taxon>
    </lineage>
</organism>
<dbReference type="Gene3D" id="3.90.25.10">
    <property type="entry name" value="UDP-galactose 4-epimerase, domain 1"/>
    <property type="match status" value="1"/>
</dbReference>
<reference evidence="5" key="1">
    <citation type="submission" date="2022-11" db="EMBL/GenBank/DDBJ databases">
        <authorList>
            <person name="Petersen C."/>
        </authorList>
    </citation>
    <scope>NUCLEOTIDE SEQUENCE</scope>
    <source>
        <strain evidence="5">IBT 29864</strain>
    </source>
</reference>
<dbReference type="InterPro" id="IPR036291">
    <property type="entry name" value="NAD(P)-bd_dom_sf"/>
</dbReference>
<dbReference type="RefSeq" id="XP_056559829.1">
    <property type="nucleotide sequence ID" value="XM_056693100.1"/>
</dbReference>
<sequence length="309" mass="34643">MSSPRVFVCGATGTQGGALVKYLVKHGIGVHAITRNIDSVISKTLQLSGVHLTEGDFNDEQTLGETMSSCTALFLNVCPTHNNPTEELEQAKRMISIAKRSGIEHIIYTSILSATNTQKMPYWNPDSVMGKMISIKESIENEVRRADFQGWKIVRPGNFMSNYLDPVVRMYPGLVETGEFRTALSRDTVIHMVDPEDIGKMAAAAIMNPTKFHGKNIEVASEVKRLEEVMYDLSTATGRDLKANFLSEKEIREQITENPFLNAQLLLCDMPQLIKPEKVECWGINLGTFARFLQREKLWVARTYLELGV</sequence>